<proteinExistence type="inferred from homology"/>
<evidence type="ECO:0000256" key="3">
    <source>
        <dbReference type="PROSITE-ProRule" id="PRU01122"/>
    </source>
</evidence>
<dbReference type="Pfam" id="PF05362">
    <property type="entry name" value="Lon_C"/>
    <property type="match status" value="1"/>
</dbReference>
<dbReference type="GeneID" id="25256523"/>
<evidence type="ECO:0000259" key="5">
    <source>
        <dbReference type="PROSITE" id="PS51786"/>
    </source>
</evidence>
<dbReference type="GO" id="GO:0005524">
    <property type="term" value="F:ATP binding"/>
    <property type="evidence" value="ECO:0007669"/>
    <property type="project" value="InterPro"/>
</dbReference>
<dbReference type="PROSITE" id="PS01046">
    <property type="entry name" value="LON_SER"/>
    <property type="match status" value="1"/>
</dbReference>
<name>U6L2G9_EIMTE</name>
<dbReference type="OMA" id="ESCEIAM"/>
<dbReference type="GO" id="GO:0007005">
    <property type="term" value="P:mitochondrion organization"/>
    <property type="evidence" value="ECO:0007669"/>
    <property type="project" value="TreeGrafter"/>
</dbReference>
<dbReference type="InterPro" id="IPR008269">
    <property type="entry name" value="Lon_proteolytic"/>
</dbReference>
<dbReference type="PANTHER" id="PTHR43718:SF2">
    <property type="entry name" value="LON PROTEASE HOMOLOG, MITOCHONDRIAL"/>
    <property type="match status" value="1"/>
</dbReference>
<evidence type="ECO:0000256" key="2">
    <source>
        <dbReference type="ARBA" id="ARBA00022825"/>
    </source>
</evidence>
<reference evidence="6" key="2">
    <citation type="submission" date="2013-10" db="EMBL/GenBank/DDBJ databases">
        <authorList>
            <person name="Aslett M."/>
        </authorList>
    </citation>
    <scope>NUCLEOTIDE SEQUENCE [LARGE SCALE GENOMIC DNA]</scope>
    <source>
        <strain evidence="6">Houghton</strain>
    </source>
</reference>
<protein>
    <submittedName>
        <fullName evidence="6">Lon protease homolog, mitochondrial, related</fullName>
        <ecNumber evidence="6">3.4.21.-</ecNumber>
    </submittedName>
</protein>
<dbReference type="Proteomes" id="UP000030747">
    <property type="component" value="Unassembled WGS sequence"/>
</dbReference>
<dbReference type="RefSeq" id="XP_013235335.1">
    <property type="nucleotide sequence ID" value="XM_013379881.1"/>
</dbReference>
<dbReference type="GO" id="GO:0005759">
    <property type="term" value="C:mitochondrial matrix"/>
    <property type="evidence" value="ECO:0007669"/>
    <property type="project" value="TreeGrafter"/>
</dbReference>
<dbReference type="InterPro" id="IPR027065">
    <property type="entry name" value="Lon_Prtase"/>
</dbReference>
<dbReference type="Gene3D" id="3.30.230.10">
    <property type="match status" value="1"/>
</dbReference>
<evidence type="ECO:0000313" key="6">
    <source>
        <dbReference type="EMBL" id="CDJ44587.1"/>
    </source>
</evidence>
<feature type="active site" evidence="3">
    <location>
        <position position="175"/>
    </location>
</feature>
<gene>
    <name evidence="6" type="ORF">ETH_00037410</name>
</gene>
<dbReference type="OrthoDB" id="2411602at2759"/>
<dbReference type="GO" id="GO:0006515">
    <property type="term" value="P:protein quality control for misfolded or incompletely synthesized proteins"/>
    <property type="evidence" value="ECO:0007669"/>
    <property type="project" value="TreeGrafter"/>
</dbReference>
<dbReference type="SUPFAM" id="SSF54211">
    <property type="entry name" value="Ribosomal protein S5 domain 2-like"/>
    <property type="match status" value="1"/>
</dbReference>
<dbReference type="VEuPathDB" id="ToxoDB:ETH2_0728800"/>
<dbReference type="PROSITE" id="PS51786">
    <property type="entry name" value="LON_PROTEOLYTIC"/>
    <property type="match status" value="1"/>
</dbReference>
<dbReference type="EC" id="3.4.21.-" evidence="6"/>
<keyword evidence="2 3" id="KW-0720">Serine protease</keyword>
<accession>U6L2G9</accession>
<comment type="similarity">
    <text evidence="3">Belongs to the peptidase S16 family.</text>
</comment>
<feature type="non-terminal residue" evidence="6">
    <location>
        <position position="1"/>
    </location>
</feature>
<dbReference type="PANTHER" id="PTHR43718">
    <property type="entry name" value="LON PROTEASE"/>
    <property type="match status" value="1"/>
</dbReference>
<dbReference type="GO" id="GO:0003697">
    <property type="term" value="F:single-stranded DNA binding"/>
    <property type="evidence" value="ECO:0007669"/>
    <property type="project" value="TreeGrafter"/>
</dbReference>
<dbReference type="GO" id="GO:0004176">
    <property type="term" value="F:ATP-dependent peptidase activity"/>
    <property type="evidence" value="ECO:0007669"/>
    <property type="project" value="UniProtKB-UniRule"/>
</dbReference>
<reference evidence="6" key="1">
    <citation type="submission" date="2013-10" db="EMBL/GenBank/DDBJ databases">
        <title>Genomic analysis of the causative agents of coccidiosis in chickens.</title>
        <authorList>
            <person name="Reid A.J."/>
            <person name="Blake D."/>
            <person name="Billington K."/>
            <person name="Browne H."/>
            <person name="Dunn M."/>
            <person name="Hung S."/>
            <person name="Kawahara F."/>
            <person name="Miranda-Saavedra D."/>
            <person name="Mourier T."/>
            <person name="Nagra H."/>
            <person name="Otto T.D."/>
            <person name="Rawlings N."/>
            <person name="Sanchez A."/>
            <person name="Sanders M."/>
            <person name="Subramaniam C."/>
            <person name="Tay Y."/>
            <person name="Dear P."/>
            <person name="Doerig C."/>
            <person name="Gruber A."/>
            <person name="Parkinson J."/>
            <person name="Shirley M."/>
            <person name="Wan K.L."/>
            <person name="Berriman M."/>
            <person name="Tomley F."/>
            <person name="Pain A."/>
        </authorList>
    </citation>
    <scope>NUCLEOTIDE SEQUENCE [LARGE SCALE GENOMIC DNA]</scope>
    <source>
        <strain evidence="6">Houghton</strain>
    </source>
</reference>
<feature type="region of interest" description="Disordered" evidence="4">
    <location>
        <begin position="229"/>
        <end position="343"/>
    </location>
</feature>
<dbReference type="InterPro" id="IPR008268">
    <property type="entry name" value="Peptidase_S16_AS"/>
</dbReference>
<organism evidence="6 7">
    <name type="scientific">Eimeria tenella</name>
    <name type="common">Coccidian parasite</name>
    <dbReference type="NCBI Taxonomy" id="5802"/>
    <lineage>
        <taxon>Eukaryota</taxon>
        <taxon>Sar</taxon>
        <taxon>Alveolata</taxon>
        <taxon>Apicomplexa</taxon>
        <taxon>Conoidasida</taxon>
        <taxon>Coccidia</taxon>
        <taxon>Eucoccidiorida</taxon>
        <taxon>Eimeriorina</taxon>
        <taxon>Eimeriidae</taxon>
        <taxon>Eimeria</taxon>
    </lineage>
</organism>
<feature type="active site" evidence="3">
    <location>
        <position position="132"/>
    </location>
</feature>
<feature type="domain" description="Lon proteolytic" evidence="5">
    <location>
        <begin position="30"/>
        <end position="226"/>
    </location>
</feature>
<keyword evidence="7" id="KW-1185">Reference proteome</keyword>
<dbReference type="GO" id="GO:0051131">
    <property type="term" value="P:chaperone-mediated protein complex assembly"/>
    <property type="evidence" value="ECO:0007669"/>
    <property type="project" value="TreeGrafter"/>
</dbReference>
<dbReference type="PRINTS" id="PR00830">
    <property type="entry name" value="ENDOLAPTASE"/>
</dbReference>
<keyword evidence="1 3" id="KW-0378">Hydrolase</keyword>
<dbReference type="EMBL" id="HG677330">
    <property type="protein sequence ID" value="CDJ44587.1"/>
    <property type="molecule type" value="Genomic_DNA"/>
</dbReference>
<dbReference type="InterPro" id="IPR014721">
    <property type="entry name" value="Ribsml_uS5_D2-typ_fold_subgr"/>
</dbReference>
<keyword evidence="3 6" id="KW-0645">Protease</keyword>
<sequence length="343" mass="35398">KETDAVSVTQENLTNFVDQPPWTSSRLFERTQPGVVMGLAWTAMGGAVIFVEAVGRSAEQGSSKPSKGDFKPTGGSLKVTGQLGGVMNESCEIAMTFSRGFIKKQNPNNNYLFESAIHLHVPEGATPKDGPSAGVTLASALLSLALNLNPKPDLAMTGELTLTGKVLKVGGIKEKVIAAKRENLKTLIFPRGNMRDFEELPPNVKEGLDVHFVDDYDQVFKIAFPQQLGAPQGAPQETPDEASQGAPEGVPKGAPNETPEGAPQGGPQEATPGTLGAPSTGSTVVGPQGPPPPPESTGGAPQGPPAAESPLGGPHGPSSPDSTEGAPEERGPLEGPQPEAASQ</sequence>
<evidence type="ECO:0000256" key="4">
    <source>
        <dbReference type="SAM" id="MobiDB-lite"/>
    </source>
</evidence>
<dbReference type="AlphaFoldDB" id="U6L2G9"/>
<dbReference type="VEuPathDB" id="ToxoDB:ETH_00037410"/>
<dbReference type="FunFam" id="3.30.230.10:FF:000015">
    <property type="entry name" value="Lon protease homolog, mitochondrial"/>
    <property type="match status" value="1"/>
</dbReference>
<dbReference type="GO" id="GO:0004252">
    <property type="term" value="F:serine-type endopeptidase activity"/>
    <property type="evidence" value="ECO:0007669"/>
    <property type="project" value="UniProtKB-UniRule"/>
</dbReference>
<dbReference type="InterPro" id="IPR020568">
    <property type="entry name" value="Ribosomal_Su5_D2-typ_SF"/>
</dbReference>
<evidence type="ECO:0000313" key="7">
    <source>
        <dbReference type="Proteomes" id="UP000030747"/>
    </source>
</evidence>
<feature type="compositionally biased region" description="Low complexity" evidence="4">
    <location>
        <begin position="309"/>
        <end position="322"/>
    </location>
</feature>
<evidence type="ECO:0000256" key="1">
    <source>
        <dbReference type="ARBA" id="ARBA00022801"/>
    </source>
</evidence>